<evidence type="ECO:0000313" key="3">
    <source>
        <dbReference type="EMBL" id="KAF2687242.1"/>
    </source>
</evidence>
<dbReference type="AlphaFoldDB" id="A0A6G1J9P3"/>
<feature type="transmembrane region" description="Helical" evidence="2">
    <location>
        <begin position="20"/>
        <end position="42"/>
    </location>
</feature>
<sequence>MGLLSILPDQFVSVETWLTRFFLLMGVIMIGPWVCLLVYDLFLYIARSITHEIPVVGGRAQGKARPRAPSLTERPSGHRRKFSLTPRRDLPARSSGDHKANVLDPRWRNIREESDESDSPGHVAVFE</sequence>
<keyword evidence="2" id="KW-0812">Transmembrane</keyword>
<dbReference type="Proteomes" id="UP000799291">
    <property type="component" value="Unassembled WGS sequence"/>
</dbReference>
<evidence type="ECO:0000256" key="2">
    <source>
        <dbReference type="SAM" id="Phobius"/>
    </source>
</evidence>
<keyword evidence="4" id="KW-1185">Reference proteome</keyword>
<feature type="compositionally biased region" description="Basic and acidic residues" evidence="1">
    <location>
        <begin position="86"/>
        <end position="112"/>
    </location>
</feature>
<keyword evidence="2" id="KW-0472">Membrane</keyword>
<gene>
    <name evidence="3" type="ORF">K458DRAFT_401809</name>
</gene>
<evidence type="ECO:0000313" key="4">
    <source>
        <dbReference type="Proteomes" id="UP000799291"/>
    </source>
</evidence>
<accession>A0A6G1J9P3</accession>
<protein>
    <submittedName>
        <fullName evidence="3">Uncharacterized protein</fullName>
    </submittedName>
</protein>
<organism evidence="3 4">
    <name type="scientific">Lentithecium fluviatile CBS 122367</name>
    <dbReference type="NCBI Taxonomy" id="1168545"/>
    <lineage>
        <taxon>Eukaryota</taxon>
        <taxon>Fungi</taxon>
        <taxon>Dikarya</taxon>
        <taxon>Ascomycota</taxon>
        <taxon>Pezizomycotina</taxon>
        <taxon>Dothideomycetes</taxon>
        <taxon>Pleosporomycetidae</taxon>
        <taxon>Pleosporales</taxon>
        <taxon>Massarineae</taxon>
        <taxon>Lentitheciaceae</taxon>
        <taxon>Lentithecium</taxon>
    </lineage>
</organism>
<feature type="region of interest" description="Disordered" evidence="1">
    <location>
        <begin position="57"/>
        <end position="127"/>
    </location>
</feature>
<name>A0A6G1J9P3_9PLEO</name>
<dbReference type="EMBL" id="MU005575">
    <property type="protein sequence ID" value="KAF2687242.1"/>
    <property type="molecule type" value="Genomic_DNA"/>
</dbReference>
<dbReference type="OrthoDB" id="5309803at2759"/>
<evidence type="ECO:0000256" key="1">
    <source>
        <dbReference type="SAM" id="MobiDB-lite"/>
    </source>
</evidence>
<keyword evidence="2" id="KW-1133">Transmembrane helix</keyword>
<proteinExistence type="predicted"/>
<reference evidence="3" key="1">
    <citation type="journal article" date="2020" name="Stud. Mycol.">
        <title>101 Dothideomycetes genomes: a test case for predicting lifestyles and emergence of pathogens.</title>
        <authorList>
            <person name="Haridas S."/>
            <person name="Albert R."/>
            <person name="Binder M."/>
            <person name="Bloem J."/>
            <person name="Labutti K."/>
            <person name="Salamov A."/>
            <person name="Andreopoulos B."/>
            <person name="Baker S."/>
            <person name="Barry K."/>
            <person name="Bills G."/>
            <person name="Bluhm B."/>
            <person name="Cannon C."/>
            <person name="Castanera R."/>
            <person name="Culley D."/>
            <person name="Daum C."/>
            <person name="Ezra D."/>
            <person name="Gonzalez J."/>
            <person name="Henrissat B."/>
            <person name="Kuo A."/>
            <person name="Liang C."/>
            <person name="Lipzen A."/>
            <person name="Lutzoni F."/>
            <person name="Magnuson J."/>
            <person name="Mondo S."/>
            <person name="Nolan M."/>
            <person name="Ohm R."/>
            <person name="Pangilinan J."/>
            <person name="Park H.-J."/>
            <person name="Ramirez L."/>
            <person name="Alfaro M."/>
            <person name="Sun H."/>
            <person name="Tritt A."/>
            <person name="Yoshinaga Y."/>
            <person name="Zwiers L.-H."/>
            <person name="Turgeon B."/>
            <person name="Goodwin S."/>
            <person name="Spatafora J."/>
            <person name="Crous P."/>
            <person name="Grigoriev I."/>
        </authorList>
    </citation>
    <scope>NUCLEOTIDE SEQUENCE</scope>
    <source>
        <strain evidence="3">CBS 122367</strain>
    </source>
</reference>